<proteinExistence type="predicted"/>
<sequence length="79" mass="8852">MSAIIHNSLCNTHLGAHSINRNDCPFQIQVLEQLINSTYLVGFSVDVKLCEATSLMDNKLKNERLAIERKLLIPCIVLS</sequence>
<dbReference type="AlphaFoldDB" id="A0A0E2LRV2"/>
<dbReference type="HOGENOM" id="CLU_2603046_0_0_10"/>
<gene>
    <name evidence="1" type="ORF">HMPREF1555_00594</name>
</gene>
<comment type="caution">
    <text evidence="1">The sequence shown here is derived from an EMBL/GenBank/DDBJ whole genome shotgun (WGS) entry which is preliminary data.</text>
</comment>
<reference evidence="1 2" key="1">
    <citation type="submission" date="2013-06" db="EMBL/GenBank/DDBJ databases">
        <authorList>
            <person name="Weinstock G."/>
            <person name="Sodergren E."/>
            <person name="Lobos E.A."/>
            <person name="Fulton L."/>
            <person name="Fulton R."/>
            <person name="Courtney L."/>
            <person name="Fronick C."/>
            <person name="O'Laughlin M."/>
            <person name="Godfrey J."/>
            <person name="Wilson R.M."/>
            <person name="Miner T."/>
            <person name="Farmer C."/>
            <person name="Delehaunty K."/>
            <person name="Cordes M."/>
            <person name="Minx P."/>
            <person name="Tomlinson C."/>
            <person name="Chen J."/>
            <person name="Wollam A."/>
            <person name="Pepin K.H."/>
            <person name="Bhonagiri V."/>
            <person name="Zhang X."/>
            <person name="Warren W."/>
            <person name="Mitreva M."/>
            <person name="Mardis E.R."/>
            <person name="Wilson R.K."/>
        </authorList>
    </citation>
    <scope>NUCLEOTIDE SEQUENCE [LARGE SCALE GENOMIC DNA]</scope>
    <source>
        <strain evidence="1 2">F0570</strain>
    </source>
</reference>
<accession>A0A0E2LRV2</accession>
<protein>
    <submittedName>
        <fullName evidence="1">Uncharacterized protein</fullName>
    </submittedName>
</protein>
<dbReference type="Proteomes" id="UP000016630">
    <property type="component" value="Unassembled WGS sequence"/>
</dbReference>
<name>A0A0E2LRV2_PORGN</name>
<evidence type="ECO:0000313" key="2">
    <source>
        <dbReference type="Proteomes" id="UP000016630"/>
    </source>
</evidence>
<organism evidence="1 2">
    <name type="scientific">Porphyromonas gingivalis F0570</name>
    <dbReference type="NCBI Taxonomy" id="1227271"/>
    <lineage>
        <taxon>Bacteria</taxon>
        <taxon>Pseudomonadati</taxon>
        <taxon>Bacteroidota</taxon>
        <taxon>Bacteroidia</taxon>
        <taxon>Bacteroidales</taxon>
        <taxon>Porphyromonadaceae</taxon>
        <taxon>Porphyromonas</taxon>
    </lineage>
</organism>
<evidence type="ECO:0000313" key="1">
    <source>
        <dbReference type="EMBL" id="ERJ68030.1"/>
    </source>
</evidence>
<dbReference type="EMBL" id="AWUW01000035">
    <property type="protein sequence ID" value="ERJ68030.1"/>
    <property type="molecule type" value="Genomic_DNA"/>
</dbReference>